<evidence type="ECO:0000313" key="6">
    <source>
        <dbReference type="Proteomes" id="UP000236214"/>
    </source>
</evidence>
<dbReference type="Proteomes" id="UP000236214">
    <property type="component" value="Unassembled WGS sequence"/>
</dbReference>
<evidence type="ECO:0000256" key="3">
    <source>
        <dbReference type="PROSITE-ProRule" id="PRU00421"/>
    </source>
</evidence>
<dbReference type="PROSITE" id="PS51098">
    <property type="entry name" value="PTS_EIIB_TYPE_1"/>
    <property type="match status" value="1"/>
</dbReference>
<feature type="domain" description="PTS EIIB type-1" evidence="4">
    <location>
        <begin position="1"/>
        <end position="57"/>
    </location>
</feature>
<evidence type="ECO:0000256" key="1">
    <source>
        <dbReference type="ARBA" id="ARBA00022679"/>
    </source>
</evidence>
<dbReference type="EMBL" id="BDEC01000047">
    <property type="protein sequence ID" value="GBD68433.1"/>
    <property type="molecule type" value="Genomic_DNA"/>
</dbReference>
<keyword evidence="2" id="KW-0598">Phosphotransferase system</keyword>
<comment type="caution">
    <text evidence="5">The sequence shown here is derived from an EMBL/GenBank/DDBJ whole genome shotgun (WGS) entry which is preliminary data.</text>
</comment>
<dbReference type="GO" id="GO:0008982">
    <property type="term" value="F:protein-N(PI)-phosphohistidine-sugar phosphotransferase activity"/>
    <property type="evidence" value="ECO:0007669"/>
    <property type="project" value="InterPro"/>
</dbReference>
<reference evidence="5 6" key="1">
    <citation type="submission" date="2016-05" db="EMBL/GenBank/DDBJ databases">
        <title>Whole genome sequencing of Tetragenococcus halophilus subsp. halophilus NISL 7118.</title>
        <authorList>
            <person name="Shiwa Y."/>
            <person name="Nishimura I."/>
            <person name="Yoshikawa H."/>
            <person name="Koyama Y."/>
            <person name="Oguma T."/>
        </authorList>
    </citation>
    <scope>NUCLEOTIDE SEQUENCE [LARGE SCALE GENOMIC DNA]</scope>
    <source>
        <strain evidence="5 6">NISL 7118</strain>
    </source>
</reference>
<evidence type="ECO:0000259" key="4">
    <source>
        <dbReference type="PROSITE" id="PS51098"/>
    </source>
</evidence>
<dbReference type="SUPFAM" id="SSF55604">
    <property type="entry name" value="Glucose permease domain IIB"/>
    <property type="match status" value="1"/>
</dbReference>
<comment type="caution">
    <text evidence="3">Lacks conserved residue(s) required for the propagation of feature annotation.</text>
</comment>
<dbReference type="Gene3D" id="3.30.1360.60">
    <property type="entry name" value="Glucose permease domain IIB"/>
    <property type="match status" value="1"/>
</dbReference>
<organism evidence="5 6">
    <name type="scientific">Tetragenococcus halophilus subsp. halophilus</name>
    <dbReference type="NCBI Taxonomy" id="1513897"/>
    <lineage>
        <taxon>Bacteria</taxon>
        <taxon>Bacillati</taxon>
        <taxon>Bacillota</taxon>
        <taxon>Bacilli</taxon>
        <taxon>Lactobacillales</taxon>
        <taxon>Enterococcaceae</taxon>
        <taxon>Tetragenococcus</taxon>
    </lineage>
</organism>
<dbReference type="InterPro" id="IPR036878">
    <property type="entry name" value="Glu_permease_IIB"/>
</dbReference>
<keyword evidence="6" id="KW-1185">Reference proteome</keyword>
<sequence>MRVTVSQPSLVNEERIRQTGVSGIVKPSDVHFQIVIGPEVTSVMGEMNKLLGEQTFILLKN</sequence>
<dbReference type="AlphaFoldDB" id="A0A2H6CTW4"/>
<dbReference type="RefSeq" id="WP_103103498.1">
    <property type="nucleotide sequence ID" value="NZ_BDEC01000047.1"/>
</dbReference>
<proteinExistence type="predicted"/>
<name>A0A2H6CTW4_TETHA</name>
<protein>
    <recommendedName>
        <fullName evidence="4">PTS EIIB type-1 domain-containing protein</fullName>
    </recommendedName>
</protein>
<evidence type="ECO:0000256" key="2">
    <source>
        <dbReference type="ARBA" id="ARBA00022683"/>
    </source>
</evidence>
<keyword evidence="1" id="KW-0808">Transferase</keyword>
<dbReference type="InterPro" id="IPR001996">
    <property type="entry name" value="PTS_IIB_1"/>
</dbReference>
<accession>A0A2H6CTW4</accession>
<dbReference type="GO" id="GO:0009401">
    <property type="term" value="P:phosphoenolpyruvate-dependent sugar phosphotransferase system"/>
    <property type="evidence" value="ECO:0007669"/>
    <property type="project" value="UniProtKB-KW"/>
</dbReference>
<evidence type="ECO:0000313" key="5">
    <source>
        <dbReference type="EMBL" id="GBD68433.1"/>
    </source>
</evidence>
<gene>
    <name evidence="5" type="ORF">TEHN7118_1239</name>
</gene>